<keyword evidence="1" id="KW-0677">Repeat</keyword>
<evidence type="ECO:0000256" key="1">
    <source>
        <dbReference type="ARBA" id="ARBA00022737"/>
    </source>
</evidence>
<gene>
    <name evidence="5" type="ORF">HKI87_02g12960</name>
</gene>
<accession>A0AAX4P068</accession>
<feature type="region of interest" description="Disordered" evidence="3">
    <location>
        <begin position="1"/>
        <end position="39"/>
    </location>
</feature>
<dbReference type="GO" id="GO:0030544">
    <property type="term" value="F:Hsp70 protein binding"/>
    <property type="evidence" value="ECO:0007669"/>
    <property type="project" value="TreeGrafter"/>
</dbReference>
<keyword evidence="2" id="KW-0802">TPR repeat</keyword>
<dbReference type="InterPro" id="IPR044059">
    <property type="entry name" value="Csn1/TTC4_wheel"/>
</dbReference>
<dbReference type="AlphaFoldDB" id="A0AAX4P068"/>
<feature type="domain" description="Cns1/TTC4 wheel" evidence="4">
    <location>
        <begin position="243"/>
        <end position="310"/>
    </location>
</feature>
<dbReference type="PANTHER" id="PTHR46035">
    <property type="entry name" value="TETRATRICOPEPTIDE REPEAT PROTEIN 4"/>
    <property type="match status" value="1"/>
</dbReference>
<protein>
    <submittedName>
        <fullName evidence="5">Tetratricopeptide repeat protein</fullName>
    </submittedName>
</protein>
<dbReference type="Proteomes" id="UP001472866">
    <property type="component" value="Chromosome 02"/>
</dbReference>
<dbReference type="CDD" id="cd21377">
    <property type="entry name" value="CTWD_Cns1-like"/>
    <property type="match status" value="1"/>
</dbReference>
<keyword evidence="6" id="KW-1185">Reference proteome</keyword>
<dbReference type="Pfam" id="PF18972">
    <property type="entry name" value="Wheel"/>
    <property type="match status" value="1"/>
</dbReference>
<evidence type="ECO:0000256" key="3">
    <source>
        <dbReference type="SAM" id="MobiDB-lite"/>
    </source>
</evidence>
<dbReference type="GO" id="GO:0005829">
    <property type="term" value="C:cytosol"/>
    <property type="evidence" value="ECO:0007669"/>
    <property type="project" value="TreeGrafter"/>
</dbReference>
<reference evidence="5 6" key="1">
    <citation type="submission" date="2024-03" db="EMBL/GenBank/DDBJ databases">
        <title>Complete genome sequence of the green alga Chloropicon roscoffensis RCC1871.</title>
        <authorList>
            <person name="Lemieux C."/>
            <person name="Pombert J.-F."/>
            <person name="Otis C."/>
            <person name="Turmel M."/>
        </authorList>
    </citation>
    <scope>NUCLEOTIDE SEQUENCE [LARGE SCALE GENOMIC DNA]</scope>
    <source>
        <strain evidence="5 6">RCC1871</strain>
    </source>
</reference>
<dbReference type="PANTHER" id="PTHR46035:SF1">
    <property type="entry name" value="TETRATRICOPEPTIDE REPEAT PROTEIN 4"/>
    <property type="match status" value="1"/>
</dbReference>
<evidence type="ECO:0000313" key="6">
    <source>
        <dbReference type="Proteomes" id="UP001472866"/>
    </source>
</evidence>
<dbReference type="GO" id="GO:0005634">
    <property type="term" value="C:nucleus"/>
    <property type="evidence" value="ECO:0007669"/>
    <property type="project" value="TreeGrafter"/>
</dbReference>
<dbReference type="InterPro" id="IPR011990">
    <property type="entry name" value="TPR-like_helical_dom_sf"/>
</dbReference>
<evidence type="ECO:0000259" key="4">
    <source>
        <dbReference type="Pfam" id="PF18972"/>
    </source>
</evidence>
<evidence type="ECO:0000256" key="2">
    <source>
        <dbReference type="ARBA" id="ARBA00022803"/>
    </source>
</evidence>
<sequence>MGADAMGPELPPGQDGDSKEAASSSDSSLFWSENPEDYENHPDFIAMQAAMDEFTPFEEAEAWKKQGNDKVRLARKAAYAHMKRRYQREAVVLYSRAIGKAKEDPETPAAFLSTCYNNRAQMNLTLTNYRSALEDAEEAIRLDGTSKKAYFRGVKAALELKDAEKAADLGRRGIPHSGGDREYAELMREVDRVAVEVGEERREESRRADESLSTAVQFAVLLRQRGVKVGLPSFPDIQNKPYLDEQSVMHWPVIMLYPESGQVELIEDFAENSAFDAMLDMMFRDDGSDLPWDERGEYTRRGVTLYYSAGAGEPMPQKKLLEWLDGHNVGEMERTWRKDDFRKIDPKRTLAEVLTREDCVLPGLPTVYVVAENDFHREKFFNGDF</sequence>
<dbReference type="GO" id="GO:0006457">
    <property type="term" value="P:protein folding"/>
    <property type="evidence" value="ECO:0007669"/>
    <property type="project" value="TreeGrafter"/>
</dbReference>
<dbReference type="GO" id="GO:0051879">
    <property type="term" value="F:Hsp90 protein binding"/>
    <property type="evidence" value="ECO:0007669"/>
    <property type="project" value="InterPro"/>
</dbReference>
<dbReference type="EMBL" id="CP151502">
    <property type="protein sequence ID" value="WZN59770.1"/>
    <property type="molecule type" value="Genomic_DNA"/>
</dbReference>
<evidence type="ECO:0000313" key="5">
    <source>
        <dbReference type="EMBL" id="WZN59770.1"/>
    </source>
</evidence>
<name>A0AAX4P068_9CHLO</name>
<proteinExistence type="predicted"/>
<dbReference type="Gene3D" id="1.25.40.10">
    <property type="entry name" value="Tetratricopeptide repeat domain"/>
    <property type="match status" value="1"/>
</dbReference>
<dbReference type="SUPFAM" id="SSF48452">
    <property type="entry name" value="TPR-like"/>
    <property type="match status" value="1"/>
</dbReference>
<organism evidence="5 6">
    <name type="scientific">Chloropicon roscoffensis</name>
    <dbReference type="NCBI Taxonomy" id="1461544"/>
    <lineage>
        <taxon>Eukaryota</taxon>
        <taxon>Viridiplantae</taxon>
        <taxon>Chlorophyta</taxon>
        <taxon>Chloropicophyceae</taxon>
        <taxon>Chloropicales</taxon>
        <taxon>Chloropicaceae</taxon>
        <taxon>Chloropicon</taxon>
    </lineage>
</organism>